<reference evidence="2" key="1">
    <citation type="journal article" date="2019" name="Int. J. Syst. Evol. Microbiol.">
        <title>The Global Catalogue of Microorganisms (GCM) 10K type strain sequencing project: providing services to taxonomists for standard genome sequencing and annotation.</title>
        <authorList>
            <consortium name="The Broad Institute Genomics Platform"/>
            <consortium name="The Broad Institute Genome Sequencing Center for Infectious Disease"/>
            <person name="Wu L."/>
            <person name="Ma J."/>
        </authorList>
    </citation>
    <scope>NUCLEOTIDE SEQUENCE [LARGE SCALE GENOMIC DNA]</scope>
    <source>
        <strain evidence="2">JCM 17975</strain>
    </source>
</reference>
<dbReference type="EMBL" id="BAABHM010000026">
    <property type="protein sequence ID" value="GAA4717102.1"/>
    <property type="molecule type" value="Genomic_DNA"/>
</dbReference>
<dbReference type="Proteomes" id="UP001500843">
    <property type="component" value="Unassembled WGS sequence"/>
</dbReference>
<proteinExistence type="predicted"/>
<gene>
    <name evidence="1" type="ORF">GCM10023198_45810</name>
</gene>
<accession>A0ABP8XY59</accession>
<organism evidence="1 2">
    <name type="scientific">Promicromonospora umidemergens</name>
    <dbReference type="NCBI Taxonomy" id="629679"/>
    <lineage>
        <taxon>Bacteria</taxon>
        <taxon>Bacillati</taxon>
        <taxon>Actinomycetota</taxon>
        <taxon>Actinomycetes</taxon>
        <taxon>Micrococcales</taxon>
        <taxon>Promicromonosporaceae</taxon>
        <taxon>Promicromonospora</taxon>
    </lineage>
</organism>
<evidence type="ECO:0000313" key="2">
    <source>
        <dbReference type="Proteomes" id="UP001500843"/>
    </source>
</evidence>
<sequence length="66" mass="6682">MPTDVSQVEAAAATRALVARDERPTAIAYDSDVAALAGVTVLTEARLGELVATTSPSLVGVREGVA</sequence>
<name>A0ABP8XY59_9MICO</name>
<evidence type="ECO:0000313" key="1">
    <source>
        <dbReference type="EMBL" id="GAA4717102.1"/>
    </source>
</evidence>
<keyword evidence="2" id="KW-1185">Reference proteome</keyword>
<protein>
    <submittedName>
        <fullName evidence="1">Uncharacterized protein</fullName>
    </submittedName>
</protein>
<comment type="caution">
    <text evidence="1">The sequence shown here is derived from an EMBL/GenBank/DDBJ whole genome shotgun (WGS) entry which is preliminary data.</text>
</comment>
<dbReference type="RefSeq" id="WP_253871854.1">
    <property type="nucleotide sequence ID" value="NZ_BAABHM010000026.1"/>
</dbReference>